<evidence type="ECO:0000256" key="1">
    <source>
        <dbReference type="ARBA" id="ARBA00004651"/>
    </source>
</evidence>
<comment type="caution">
    <text evidence="9">The sequence shown here is derived from an EMBL/GenBank/DDBJ whole genome shotgun (WGS) entry which is preliminary data.</text>
</comment>
<evidence type="ECO:0000256" key="3">
    <source>
        <dbReference type="ARBA" id="ARBA00022692"/>
    </source>
</evidence>
<keyword evidence="3 6" id="KW-0812">Transmembrane</keyword>
<evidence type="ECO:0000259" key="8">
    <source>
        <dbReference type="Pfam" id="PF12704"/>
    </source>
</evidence>
<sequence>MTLRVAARIARRELRGGLRGFRVFLACLALGVAAIAAVGIVRDSIRAGLDREGATLLGGDASVELTYRFADPGERAAIDARADAVSEIVEFRSMAVVPRDGDADRALTEVKGVDGAYPLLGSVTLDPAMPLSQALAGQGGAPGAVMAPILADRLGLEVGDTFRLGTRDFVLTARLLREPDDAGGGFALGPRTLVAREALAGSGLLQPGTLFETEYRMRLPEGTDLDAAQEDVQAALGPGTRWRDSRNGAPGTEEFVRRLAAFLVLVGLAGLAVGGVGIASAVRAHLVEKTPTIAVLKTFGAASSTIFQVYFLQIGALGLLGLALGLVLGALAPLLAAPLIEAQMPIPVEMGLHARPLVEAGIYGSLAALIFTLWPLARAGDIRPAELFREGAGRRRVLPGWRWVALVAVLVAALVAVAAWLSGLARLTLWAALGLGVAFVALLAAAWVVRRLARRLARARALRGHSALRMALASVGGPGGEAASVVLSLGLGLSVLAAIGQIDQNLRSAIQRDLPEIAPSYFIVDIQPDQLAGVMQRLDDNPGVETVETAPMLRGVITQINSRPAQEVAGDHWVITGDRGVTYSDRPPEGARVTAGDWWPEGYDGPPQISFAAEEAAEIGLELGDTLTVNILGRDITGEITSFRDVDFSSAGIGFVLSMNPAALSGAPHTNIATIYAEPEAEAAILRDLAQAYPNITAIGVREAIDRVAGVLAGIAAAVTYGALATLVTGAVVLIGAAAAGQRARAYESAVLKTVGARRATILASFALRSALLGVAAGVVAILAGGLAGWAVSRFVMETRFVFDAVSALAIVAGGAGLTLLAGLVFAWRPLSVRPARVLRARE</sequence>
<evidence type="ECO:0000313" key="10">
    <source>
        <dbReference type="Proteomes" id="UP000285908"/>
    </source>
</evidence>
<dbReference type="GO" id="GO:0005886">
    <property type="term" value="C:plasma membrane"/>
    <property type="evidence" value="ECO:0007669"/>
    <property type="project" value="UniProtKB-SubCell"/>
</dbReference>
<feature type="transmembrane region" description="Helical" evidence="6">
    <location>
        <begin position="259"/>
        <end position="282"/>
    </location>
</feature>
<feature type="domain" description="MacB-like periplasmic core" evidence="8">
    <location>
        <begin position="26"/>
        <end position="234"/>
    </location>
</feature>
<proteinExistence type="predicted"/>
<protein>
    <submittedName>
        <fullName evidence="9">FtsX-like permease family protein</fullName>
    </submittedName>
</protein>
<dbReference type="InterPro" id="IPR003838">
    <property type="entry name" value="ABC3_permease_C"/>
</dbReference>
<feature type="transmembrane region" description="Helical" evidence="6">
    <location>
        <begin position="400"/>
        <end position="421"/>
    </location>
</feature>
<keyword evidence="4 6" id="KW-1133">Transmembrane helix</keyword>
<organism evidence="9 10">
    <name type="scientific">Mesobaculum littorinae</name>
    <dbReference type="NCBI Taxonomy" id="2486419"/>
    <lineage>
        <taxon>Bacteria</taxon>
        <taxon>Pseudomonadati</taxon>
        <taxon>Pseudomonadota</taxon>
        <taxon>Alphaproteobacteria</taxon>
        <taxon>Rhodobacterales</taxon>
        <taxon>Roseobacteraceae</taxon>
        <taxon>Mesobaculum</taxon>
    </lineage>
</organism>
<feature type="domain" description="ABC3 transporter permease C-terminal" evidence="7">
    <location>
        <begin position="266"/>
        <end position="379"/>
    </location>
</feature>
<dbReference type="OrthoDB" id="9775544at2"/>
<evidence type="ECO:0000256" key="4">
    <source>
        <dbReference type="ARBA" id="ARBA00022989"/>
    </source>
</evidence>
<name>A0A438AFJ1_9RHOB</name>
<evidence type="ECO:0000313" key="9">
    <source>
        <dbReference type="EMBL" id="RVV97442.1"/>
    </source>
</evidence>
<keyword evidence="10" id="KW-1185">Reference proteome</keyword>
<dbReference type="Proteomes" id="UP000285908">
    <property type="component" value="Unassembled WGS sequence"/>
</dbReference>
<evidence type="ECO:0000256" key="6">
    <source>
        <dbReference type="SAM" id="Phobius"/>
    </source>
</evidence>
<comment type="subcellular location">
    <subcellularLocation>
        <location evidence="1">Cell membrane</location>
        <topology evidence="1">Multi-pass membrane protein</topology>
    </subcellularLocation>
</comment>
<keyword evidence="5 6" id="KW-0472">Membrane</keyword>
<feature type="transmembrane region" description="Helical" evidence="6">
    <location>
        <begin position="319"/>
        <end position="340"/>
    </location>
</feature>
<dbReference type="PANTHER" id="PTHR30287:SF1">
    <property type="entry name" value="INNER MEMBRANE PROTEIN"/>
    <property type="match status" value="1"/>
</dbReference>
<evidence type="ECO:0000256" key="2">
    <source>
        <dbReference type="ARBA" id="ARBA00022475"/>
    </source>
</evidence>
<feature type="transmembrane region" description="Helical" evidence="6">
    <location>
        <begin position="360"/>
        <end position="379"/>
    </location>
</feature>
<feature type="transmembrane region" description="Helical" evidence="6">
    <location>
        <begin position="711"/>
        <end position="739"/>
    </location>
</feature>
<feature type="transmembrane region" description="Helical" evidence="6">
    <location>
        <begin position="427"/>
        <end position="449"/>
    </location>
</feature>
<reference evidence="9 10" key="1">
    <citation type="submission" date="2018-11" db="EMBL/GenBank/DDBJ databases">
        <title>Mesobaculum littorinae gen. nov., sp. nov., isolated from Littorina scabra that represents a novel genus of the order Rhodobacteraceae.</title>
        <authorList>
            <person name="Li F."/>
        </authorList>
    </citation>
    <scope>NUCLEOTIDE SEQUENCE [LARGE SCALE GENOMIC DNA]</scope>
    <source>
        <strain evidence="9 10">M0103</strain>
    </source>
</reference>
<feature type="transmembrane region" description="Helical" evidence="6">
    <location>
        <begin position="805"/>
        <end position="828"/>
    </location>
</feature>
<feature type="domain" description="ABC3 transporter permease C-terminal" evidence="7">
    <location>
        <begin position="724"/>
        <end position="831"/>
    </location>
</feature>
<gene>
    <name evidence="9" type="ORF">EKE94_12900</name>
</gene>
<feature type="transmembrane region" description="Helical" evidence="6">
    <location>
        <begin position="470"/>
        <end position="499"/>
    </location>
</feature>
<dbReference type="Pfam" id="PF12704">
    <property type="entry name" value="MacB_PCD"/>
    <property type="match status" value="1"/>
</dbReference>
<keyword evidence="2" id="KW-1003">Cell membrane</keyword>
<accession>A0A438AFJ1</accession>
<dbReference type="PANTHER" id="PTHR30287">
    <property type="entry name" value="MEMBRANE COMPONENT OF PREDICTED ABC SUPERFAMILY METABOLITE UPTAKE TRANSPORTER"/>
    <property type="match status" value="1"/>
</dbReference>
<dbReference type="InterPro" id="IPR025857">
    <property type="entry name" value="MacB_PCD"/>
</dbReference>
<dbReference type="RefSeq" id="WP_127907037.1">
    <property type="nucleotide sequence ID" value="NZ_RQXX01000004.1"/>
</dbReference>
<dbReference type="EMBL" id="RQXX01000004">
    <property type="protein sequence ID" value="RVV97442.1"/>
    <property type="molecule type" value="Genomic_DNA"/>
</dbReference>
<evidence type="ECO:0000256" key="5">
    <source>
        <dbReference type="ARBA" id="ARBA00023136"/>
    </source>
</evidence>
<evidence type="ECO:0000259" key="7">
    <source>
        <dbReference type="Pfam" id="PF02687"/>
    </source>
</evidence>
<feature type="transmembrane region" description="Helical" evidence="6">
    <location>
        <begin position="760"/>
        <end position="793"/>
    </location>
</feature>
<feature type="transmembrane region" description="Helical" evidence="6">
    <location>
        <begin position="20"/>
        <end position="41"/>
    </location>
</feature>
<dbReference type="Pfam" id="PF02687">
    <property type="entry name" value="FtsX"/>
    <property type="match status" value="2"/>
</dbReference>
<dbReference type="InterPro" id="IPR038766">
    <property type="entry name" value="Membrane_comp_ABC_pdt"/>
</dbReference>
<dbReference type="AlphaFoldDB" id="A0A438AFJ1"/>